<evidence type="ECO:0000313" key="4">
    <source>
        <dbReference type="Proteomes" id="UP000031829"/>
    </source>
</evidence>
<dbReference type="InterPro" id="IPR001296">
    <property type="entry name" value="Glyco_trans_1"/>
</dbReference>
<evidence type="ECO:0000259" key="2">
    <source>
        <dbReference type="Pfam" id="PF13439"/>
    </source>
</evidence>
<feature type="domain" description="Glycosyltransferase subfamily 4-like N-terminal" evidence="2">
    <location>
        <begin position="17"/>
        <end position="169"/>
    </location>
</feature>
<protein>
    <submittedName>
        <fullName evidence="3">Glycosyl transferases group 1 family protein</fullName>
    </submittedName>
</protein>
<dbReference type="PANTHER" id="PTHR45947">
    <property type="entry name" value="SULFOQUINOVOSYL TRANSFERASE SQD2"/>
    <property type="match status" value="1"/>
</dbReference>
<feature type="domain" description="Glycosyl transferase family 1" evidence="1">
    <location>
        <begin position="176"/>
        <end position="305"/>
    </location>
</feature>
<dbReference type="HOGENOM" id="CLU_009583_0_3_9"/>
<dbReference type="InterPro" id="IPR050194">
    <property type="entry name" value="Glycosyltransferase_grp1"/>
</dbReference>
<dbReference type="GeneID" id="93642621"/>
<dbReference type="Pfam" id="PF13439">
    <property type="entry name" value="Glyco_transf_4"/>
    <property type="match status" value="1"/>
</dbReference>
<evidence type="ECO:0000259" key="1">
    <source>
        <dbReference type="Pfam" id="PF00534"/>
    </source>
</evidence>
<dbReference type="PANTHER" id="PTHR45947:SF3">
    <property type="entry name" value="SULFOQUINOVOSYL TRANSFERASE SQD2"/>
    <property type="match status" value="1"/>
</dbReference>
<dbReference type="Proteomes" id="UP000031829">
    <property type="component" value="Chromosome"/>
</dbReference>
<proteinExistence type="predicted"/>
<name>A0A0B6APD4_PRIM2</name>
<organism evidence="3 4">
    <name type="scientific">Priestia megaterium (strain ATCC 14581 / DSM 32 / CCUG 1817 / JCM 2506 / NBRC 15308 / NCIMB 9376 / NCTC 10342 / NRRL B-14308 / VKM B-512 / Ford 19)</name>
    <name type="common">Bacillus megaterium</name>
    <dbReference type="NCBI Taxonomy" id="1348623"/>
    <lineage>
        <taxon>Bacteria</taxon>
        <taxon>Bacillati</taxon>
        <taxon>Bacillota</taxon>
        <taxon>Bacilli</taxon>
        <taxon>Bacillales</taxon>
        <taxon>Bacillaceae</taxon>
        <taxon>Priestia</taxon>
    </lineage>
</organism>
<dbReference type="GO" id="GO:0016757">
    <property type="term" value="F:glycosyltransferase activity"/>
    <property type="evidence" value="ECO:0007669"/>
    <property type="project" value="InterPro"/>
</dbReference>
<dbReference type="AlphaFoldDB" id="A0A0B6APD4"/>
<dbReference type="InterPro" id="IPR028098">
    <property type="entry name" value="Glyco_trans_4-like_N"/>
</dbReference>
<gene>
    <name evidence="3" type="ORF">BG04_4626</name>
</gene>
<accession>A0A0B6APD4</accession>
<dbReference type="SUPFAM" id="SSF53756">
    <property type="entry name" value="UDP-Glycosyltransferase/glycogen phosphorylase"/>
    <property type="match status" value="1"/>
</dbReference>
<sequence>MSNESLRILMVLDSIEVGGTETHVFSLAKEMLRKGIHIVIAGNKGRMIDKFHELGCPIYEVDFPYTLNVEEEKRNELISQVEQIIEKETISLVHAHQTPSAYLTFSVAKQRKIPTVFTVHGTYYPKSELLKVVELASATICVSPPVYEYVQEETSAQPILIANGIDTEEYSNRDVTELKAQLNIPKEAFVLLYSSRINWTKANICMMLLRACKDVKLSKAPHLHVVVVGDGPRFKDLQNLTDLIHRTCKDSFIHLVGEKQDMQRYYPIADCVVGTGRVALEAMACTKPVLAVGNHGYFGLIDKNEYDDAWNYYFGDHNSRQACSRFTLARDLGTIIASSEQLKNIGVQSREWILNKFDVTKVTEELIELYLDKLKDETT</sequence>
<evidence type="ECO:0000313" key="3">
    <source>
        <dbReference type="EMBL" id="AJI22483.1"/>
    </source>
</evidence>
<dbReference type="Gene3D" id="3.40.50.2000">
    <property type="entry name" value="Glycogen Phosphorylase B"/>
    <property type="match status" value="2"/>
</dbReference>
<reference evidence="3 4" key="1">
    <citation type="journal article" date="2015" name="Genome Announc.">
        <title>Complete genome sequences for 35 biothreat assay-relevant bacillus species.</title>
        <authorList>
            <person name="Johnson S.L."/>
            <person name="Daligault H.E."/>
            <person name="Davenport K.W."/>
            <person name="Jaissle J."/>
            <person name="Frey K.G."/>
            <person name="Ladner J.T."/>
            <person name="Broomall S.M."/>
            <person name="Bishop-Lilly K.A."/>
            <person name="Bruce D.C."/>
            <person name="Gibbons H.S."/>
            <person name="Coyne S.R."/>
            <person name="Lo C.C."/>
            <person name="Meincke L."/>
            <person name="Munk A.C."/>
            <person name="Koroleva G.I."/>
            <person name="Rosenzweig C.N."/>
            <person name="Palacios G.F."/>
            <person name="Redden C.L."/>
            <person name="Minogue T.D."/>
            <person name="Chain P.S."/>
        </authorList>
    </citation>
    <scope>NUCLEOTIDE SEQUENCE [LARGE SCALE GENOMIC DNA]</scope>
    <source>
        <strain evidence="4">ATCC 14581 / DSM 32 / JCM 2506 / NBRC 15308 / NCIMB 9376 / NCTC 10342 / NRRL B-14308 / VKM B-512</strain>
    </source>
</reference>
<keyword evidence="3" id="KW-0808">Transferase</keyword>
<dbReference type="EMBL" id="CP009920">
    <property type="protein sequence ID" value="AJI22483.1"/>
    <property type="molecule type" value="Genomic_DNA"/>
</dbReference>
<dbReference type="RefSeq" id="WP_034652245.1">
    <property type="nucleotide sequence ID" value="NZ_BCVB01000004.1"/>
</dbReference>
<dbReference type="Pfam" id="PF00534">
    <property type="entry name" value="Glycos_transf_1"/>
    <property type="match status" value="1"/>
</dbReference>
<dbReference type="KEGG" id="bmeg:BG04_4626"/>